<comment type="caution">
    <text evidence="1">The sequence shown here is derived from an EMBL/GenBank/DDBJ whole genome shotgun (WGS) entry which is preliminary data.</text>
</comment>
<organism evidence="1 2">
    <name type="scientific">Cnephaeus nilssonii</name>
    <name type="common">Northern bat</name>
    <name type="synonym">Eptesicus nilssonii</name>
    <dbReference type="NCBI Taxonomy" id="3371016"/>
    <lineage>
        <taxon>Eukaryota</taxon>
        <taxon>Metazoa</taxon>
        <taxon>Chordata</taxon>
        <taxon>Craniata</taxon>
        <taxon>Vertebrata</taxon>
        <taxon>Euteleostomi</taxon>
        <taxon>Mammalia</taxon>
        <taxon>Eutheria</taxon>
        <taxon>Laurasiatheria</taxon>
        <taxon>Chiroptera</taxon>
        <taxon>Yangochiroptera</taxon>
        <taxon>Vespertilionidae</taxon>
        <taxon>Cnephaeus</taxon>
    </lineage>
</organism>
<gene>
    <name evidence="1" type="ORF">QTO34_011773</name>
</gene>
<accession>A0AA40HCM7</accession>
<evidence type="ECO:0000313" key="1">
    <source>
        <dbReference type="EMBL" id="KAK1328206.1"/>
    </source>
</evidence>
<name>A0AA40HCM7_CNENI</name>
<proteinExistence type="predicted"/>
<evidence type="ECO:0000313" key="2">
    <source>
        <dbReference type="Proteomes" id="UP001177744"/>
    </source>
</evidence>
<dbReference type="AlphaFoldDB" id="A0AA40HCM7"/>
<sequence>MNMKNFSQRTVTALENSLERSCTYVIHVERLSVLYYSLFFCTRELVLEGGKTPQILLSYTNTCDYLLSTKFYFNSLYYLKPTAPAPWRWAESQSFRLQHSPSPPLARGGFWKL</sequence>
<protein>
    <submittedName>
        <fullName evidence="1">Uncharacterized protein</fullName>
    </submittedName>
</protein>
<dbReference type="EMBL" id="JAULJE010000023">
    <property type="protein sequence ID" value="KAK1328206.1"/>
    <property type="molecule type" value="Genomic_DNA"/>
</dbReference>
<reference evidence="1" key="1">
    <citation type="submission" date="2023-06" db="EMBL/GenBank/DDBJ databases">
        <title>Reference genome for the Northern bat (Eptesicus nilssonii), a most northern bat species.</title>
        <authorList>
            <person name="Laine V.N."/>
            <person name="Pulliainen A.T."/>
            <person name="Lilley T.M."/>
        </authorList>
    </citation>
    <scope>NUCLEOTIDE SEQUENCE</scope>
    <source>
        <strain evidence="1">BLF_Eptnil</strain>
        <tissue evidence="1">Kidney</tissue>
    </source>
</reference>
<dbReference type="Proteomes" id="UP001177744">
    <property type="component" value="Unassembled WGS sequence"/>
</dbReference>
<keyword evidence="2" id="KW-1185">Reference proteome</keyword>